<dbReference type="SUPFAM" id="SSF56300">
    <property type="entry name" value="Metallo-dependent phosphatases"/>
    <property type="match status" value="1"/>
</dbReference>
<dbReference type="EMBL" id="CP070496">
    <property type="protein sequence ID" value="QSB05516.1"/>
    <property type="molecule type" value="Genomic_DNA"/>
</dbReference>
<evidence type="ECO:0000313" key="3">
    <source>
        <dbReference type="Proteomes" id="UP000662939"/>
    </source>
</evidence>
<dbReference type="GO" id="GO:0016020">
    <property type="term" value="C:membrane"/>
    <property type="evidence" value="ECO:0007669"/>
    <property type="project" value="GOC"/>
</dbReference>
<dbReference type="Gene3D" id="3.60.21.10">
    <property type="match status" value="1"/>
</dbReference>
<proteinExistence type="predicted"/>
<organism evidence="2 3">
    <name type="scientific">Natronoglycomyces albus</name>
    <dbReference type="NCBI Taxonomy" id="2811108"/>
    <lineage>
        <taxon>Bacteria</taxon>
        <taxon>Bacillati</taxon>
        <taxon>Actinomycetota</taxon>
        <taxon>Actinomycetes</taxon>
        <taxon>Glycomycetales</taxon>
        <taxon>Glycomycetaceae</taxon>
        <taxon>Natronoglycomyces</taxon>
    </lineage>
</organism>
<dbReference type="InterPro" id="IPR029052">
    <property type="entry name" value="Metallo-depent_PP-like"/>
</dbReference>
<dbReference type="Pfam" id="PF00149">
    <property type="entry name" value="Metallophos"/>
    <property type="match status" value="1"/>
</dbReference>
<dbReference type="PANTHER" id="PTHR31302:SF20">
    <property type="entry name" value="CONSERVED PROTEIN"/>
    <property type="match status" value="1"/>
</dbReference>
<dbReference type="GO" id="GO:0008758">
    <property type="term" value="F:UDP-2,3-diacylglucosamine hydrolase activity"/>
    <property type="evidence" value="ECO:0007669"/>
    <property type="project" value="TreeGrafter"/>
</dbReference>
<dbReference type="GO" id="GO:0009245">
    <property type="term" value="P:lipid A biosynthetic process"/>
    <property type="evidence" value="ECO:0007669"/>
    <property type="project" value="TreeGrafter"/>
</dbReference>
<keyword evidence="3" id="KW-1185">Reference proteome</keyword>
<dbReference type="AlphaFoldDB" id="A0A895XSJ2"/>
<dbReference type="InterPro" id="IPR004843">
    <property type="entry name" value="Calcineurin-like_PHP"/>
</dbReference>
<gene>
    <name evidence="2" type="ORF">JQS30_00805</name>
</gene>
<sequence>MKISRALTAVAGIGAGVGALAILYAATYERVQYTLRHFAVPVLPSGAEPVRVLHISDLHFTPGQVGKQHWVASLAALDPDLVLLTGDNLAHKSAVPTVATALSPLFKAPGAFVFGSNDYFGPVIKNPFTYFNPNRKHKYGDALPVEDLRKTLIDGGWADLNNASADLDVAGMKMHFAGVDDPHFELDDYSAVAGPVPAEADVSIALTHAPEPDVLDEFAADGYQLIAAGHTHGGQVCVPGYGALVTNCGIDRERVKGLHQWSDSAWLHVSAGLGTSPYAPVRFACAPEASLLTLVPREL</sequence>
<dbReference type="InterPro" id="IPR051158">
    <property type="entry name" value="Metallophosphoesterase_sf"/>
</dbReference>
<dbReference type="Proteomes" id="UP000662939">
    <property type="component" value="Chromosome"/>
</dbReference>
<feature type="domain" description="Calcineurin-like phosphoesterase" evidence="1">
    <location>
        <begin position="51"/>
        <end position="233"/>
    </location>
</feature>
<evidence type="ECO:0000313" key="2">
    <source>
        <dbReference type="EMBL" id="QSB05516.1"/>
    </source>
</evidence>
<reference evidence="2" key="1">
    <citation type="submission" date="2021-02" db="EMBL/GenBank/DDBJ databases">
        <title>Natronoglycomyces albus gen. nov., sp. nov, a haloalkaliphilic actinobacterium from a soda solonchak soil.</title>
        <authorList>
            <person name="Sorokin D.Y."/>
            <person name="Khijniak T.V."/>
            <person name="Zakharycheva A.P."/>
            <person name="Boueva O.V."/>
            <person name="Ariskina E.V."/>
            <person name="Hahnke R.L."/>
            <person name="Bunk B."/>
            <person name="Sproer C."/>
            <person name="Schumann P."/>
            <person name="Evtushenko L.I."/>
            <person name="Kublanov I.V."/>
        </authorList>
    </citation>
    <scope>NUCLEOTIDE SEQUENCE</scope>
    <source>
        <strain evidence="2">DSM 106290</strain>
    </source>
</reference>
<dbReference type="RefSeq" id="WP_213171524.1">
    <property type="nucleotide sequence ID" value="NZ_CP070496.1"/>
</dbReference>
<protein>
    <submittedName>
        <fullName evidence="2">Metallophosphoesterase</fullName>
    </submittedName>
</protein>
<evidence type="ECO:0000259" key="1">
    <source>
        <dbReference type="Pfam" id="PF00149"/>
    </source>
</evidence>
<accession>A0A895XSJ2</accession>
<dbReference type="KEGG" id="nav:JQS30_00805"/>
<name>A0A895XSJ2_9ACTN</name>
<dbReference type="PANTHER" id="PTHR31302">
    <property type="entry name" value="TRANSMEMBRANE PROTEIN WITH METALLOPHOSPHOESTERASE DOMAIN-RELATED"/>
    <property type="match status" value="1"/>
</dbReference>